<dbReference type="EnsemblPlants" id="AUR62038297-RA">
    <property type="protein sequence ID" value="AUR62038297-RA:cds"/>
    <property type="gene ID" value="AUR62038297"/>
</dbReference>
<dbReference type="InterPro" id="IPR041232">
    <property type="entry name" value="NPL"/>
</dbReference>
<protein>
    <recommendedName>
        <fullName evidence="1">Nucleoplasmin-like domain-containing protein</fullName>
    </recommendedName>
</protein>
<feature type="domain" description="Nucleoplasmin-like" evidence="1">
    <location>
        <begin position="5"/>
        <end position="93"/>
    </location>
</feature>
<proteinExistence type="predicted"/>
<reference evidence="2" key="1">
    <citation type="journal article" date="2017" name="Nature">
        <title>The genome of Chenopodium quinoa.</title>
        <authorList>
            <person name="Jarvis D.E."/>
            <person name="Ho Y.S."/>
            <person name="Lightfoot D.J."/>
            <person name="Schmoeckel S.M."/>
            <person name="Li B."/>
            <person name="Borm T.J.A."/>
            <person name="Ohyanagi H."/>
            <person name="Mineta K."/>
            <person name="Michell C.T."/>
            <person name="Saber N."/>
            <person name="Kharbatia N.M."/>
            <person name="Rupper R.R."/>
            <person name="Sharp A.R."/>
            <person name="Dally N."/>
            <person name="Boughton B.A."/>
            <person name="Woo Y.H."/>
            <person name="Gao G."/>
            <person name="Schijlen E.G.W.M."/>
            <person name="Guo X."/>
            <person name="Momin A.A."/>
            <person name="Negrao S."/>
            <person name="Al-Babili S."/>
            <person name="Gehring C."/>
            <person name="Roessner U."/>
            <person name="Jung C."/>
            <person name="Murphy K."/>
            <person name="Arold S.T."/>
            <person name="Gojobori T."/>
            <person name="van der Linden C.G."/>
            <person name="van Loo E.N."/>
            <person name="Jellen E.N."/>
            <person name="Maughan P.J."/>
            <person name="Tester M."/>
        </authorList>
    </citation>
    <scope>NUCLEOTIDE SEQUENCE [LARGE SCALE GENOMIC DNA]</scope>
    <source>
        <strain evidence="2">cv. PI 614886</strain>
    </source>
</reference>
<dbReference type="OMA" id="NETICLF"/>
<organism evidence="2 3">
    <name type="scientific">Chenopodium quinoa</name>
    <name type="common">Quinoa</name>
    <dbReference type="NCBI Taxonomy" id="63459"/>
    <lineage>
        <taxon>Eukaryota</taxon>
        <taxon>Viridiplantae</taxon>
        <taxon>Streptophyta</taxon>
        <taxon>Embryophyta</taxon>
        <taxon>Tracheophyta</taxon>
        <taxon>Spermatophyta</taxon>
        <taxon>Magnoliopsida</taxon>
        <taxon>eudicotyledons</taxon>
        <taxon>Gunneridae</taxon>
        <taxon>Pentapetalae</taxon>
        <taxon>Caryophyllales</taxon>
        <taxon>Chenopodiaceae</taxon>
        <taxon>Chenopodioideae</taxon>
        <taxon>Atripliceae</taxon>
        <taxon>Chenopodium</taxon>
    </lineage>
</organism>
<dbReference type="AlphaFoldDB" id="A0A803N013"/>
<accession>A0A803N013</accession>
<dbReference type="Pfam" id="PF17800">
    <property type="entry name" value="NPL"/>
    <property type="match status" value="1"/>
</dbReference>
<evidence type="ECO:0000313" key="2">
    <source>
        <dbReference type="EnsemblPlants" id="AUR62038297-RA:cds"/>
    </source>
</evidence>
<reference evidence="2" key="2">
    <citation type="submission" date="2021-03" db="UniProtKB">
        <authorList>
            <consortium name="EnsemblPlants"/>
        </authorList>
    </citation>
    <scope>IDENTIFICATION</scope>
</reference>
<dbReference type="Gene3D" id="2.60.120.340">
    <property type="entry name" value="Nucleoplasmin core domain"/>
    <property type="match status" value="1"/>
</dbReference>
<name>A0A803N013_CHEQI</name>
<dbReference type="Proteomes" id="UP000596660">
    <property type="component" value="Unplaced"/>
</dbReference>
<evidence type="ECO:0000259" key="1">
    <source>
        <dbReference type="Pfam" id="PF17800"/>
    </source>
</evidence>
<keyword evidence="3" id="KW-1185">Reference proteome</keyword>
<dbReference type="Gramene" id="AUR62038297-RA">
    <property type="protein sequence ID" value="AUR62038297-RA:cds"/>
    <property type="gene ID" value="AUR62038297"/>
</dbReference>
<evidence type="ECO:0000313" key="3">
    <source>
        <dbReference type="Proteomes" id="UP000596660"/>
    </source>
</evidence>
<sequence>MSMQFWGVEVKSKVPSKVELEFGNVIHLSQATLSDVKKDNEPVVLRVKVDGKDHVLGILSQSTPQLSFDLVFDSEFEISHNFKNGSVHFLGYQTEMPMRYPC</sequence>